<comment type="caution">
    <text evidence="2">The sequence shown here is derived from an EMBL/GenBank/DDBJ whole genome shotgun (WGS) entry which is preliminary data.</text>
</comment>
<proteinExistence type="predicted"/>
<organism evidence="2 3">
    <name type="scientific">Adhaeribacter terreus</name>
    <dbReference type="NCBI Taxonomy" id="529703"/>
    <lineage>
        <taxon>Bacteria</taxon>
        <taxon>Pseudomonadati</taxon>
        <taxon>Bacteroidota</taxon>
        <taxon>Cytophagia</taxon>
        <taxon>Cytophagales</taxon>
        <taxon>Hymenobacteraceae</taxon>
        <taxon>Adhaeribacter</taxon>
    </lineage>
</organism>
<dbReference type="Proteomes" id="UP001596161">
    <property type="component" value="Unassembled WGS sequence"/>
</dbReference>
<dbReference type="InterPro" id="IPR026444">
    <property type="entry name" value="Secre_tail"/>
</dbReference>
<protein>
    <submittedName>
        <fullName evidence="2">T9SS type A sorting domain-containing protein</fullName>
    </submittedName>
</protein>
<evidence type="ECO:0000259" key="1">
    <source>
        <dbReference type="Pfam" id="PF18962"/>
    </source>
</evidence>
<sequence>MLVGGVILGLGQSQAFASPGDYNYISVKSGNWNDPTTWAVRAKALTSGAFTPLQSSAISDIPDATAGTIRIMDQHVVTVTADQAADQLTINDGGSLVINSEVTLDIADDAGTVNDFIVNGILKNAGFVVPNGTAKIFIGTTGIYQHNYTTSFGAIPSATWNPSSTLEFIGYTSPTGTPVGFGQSFGNVKWNTPNAATDINLNGALTSTIRGNFDVAATNGRALTLSGNANYALIINGDLNLLNNSILNITNGNIAGNTISLTLKGNLNISSGADLTSTNSASVATLFFNGTGDLLINSGTLNTTNLNVTVANSGIVSLKSPVSIEASRTFKVLGQLDMGTNIISGAGDFDVAIGTLSLASPDGLTTSPTASGNVQVTGSRFFRTSSTYIYNGAVAQVTGNGLPGQVAGLTIDNNAGLTLTKTVKVNVELRLTDGIINTNGKNLTVGSNGTLIPPTGDKTSFINGPLTMTVATPATTSLNFPVGKNGVLRPISLEISQFDTTSTTYTVEQFTGTYPAGKTLPSGIDRISSVRYFRITQLPATGLIEGVITMNFGEDDMVNDLNTLSIAKTTTSNSWVDLGAGPSMGTTTSSGSMIAFFTEFSDFVLANKTGGTNPLPVELLSFQAKAAENATNLDWETASEKNSSHFEIQRSQDARTFEIIGTEKAQGNSQHLKRYAFADKNPLAGLAYYRLKQVDLDGTVAYSKIEQVNNQAGKPEIRLYPNPTTGNLSVTATTSMDQIRIVNALGQEVYSNSGKLTAYETVDVSALPNGVYQVIIGAGKSCIIQKFVKASL</sequence>
<reference evidence="3" key="1">
    <citation type="journal article" date="2019" name="Int. J. Syst. Evol. Microbiol.">
        <title>The Global Catalogue of Microorganisms (GCM) 10K type strain sequencing project: providing services to taxonomists for standard genome sequencing and annotation.</title>
        <authorList>
            <consortium name="The Broad Institute Genomics Platform"/>
            <consortium name="The Broad Institute Genome Sequencing Center for Infectious Disease"/>
            <person name="Wu L."/>
            <person name="Ma J."/>
        </authorList>
    </citation>
    <scope>NUCLEOTIDE SEQUENCE [LARGE SCALE GENOMIC DNA]</scope>
    <source>
        <strain evidence="3">KACC 12602</strain>
    </source>
</reference>
<evidence type="ECO:0000313" key="3">
    <source>
        <dbReference type="Proteomes" id="UP001596161"/>
    </source>
</evidence>
<evidence type="ECO:0000313" key="2">
    <source>
        <dbReference type="EMBL" id="MFC5271948.1"/>
    </source>
</evidence>
<dbReference type="RefSeq" id="WP_378018305.1">
    <property type="nucleotide sequence ID" value="NZ_JBHSKT010000010.1"/>
</dbReference>
<dbReference type="EMBL" id="JBHSKT010000010">
    <property type="protein sequence ID" value="MFC5271948.1"/>
    <property type="molecule type" value="Genomic_DNA"/>
</dbReference>
<dbReference type="Pfam" id="PF18962">
    <property type="entry name" value="Por_Secre_tail"/>
    <property type="match status" value="1"/>
</dbReference>
<gene>
    <name evidence="2" type="ORF">ACFPIB_15125</name>
</gene>
<keyword evidence="3" id="KW-1185">Reference proteome</keyword>
<feature type="domain" description="Secretion system C-terminal sorting" evidence="1">
    <location>
        <begin position="719"/>
        <end position="788"/>
    </location>
</feature>
<name>A0ABW0EFB3_9BACT</name>
<dbReference type="NCBIfam" id="TIGR04183">
    <property type="entry name" value="Por_Secre_tail"/>
    <property type="match status" value="1"/>
</dbReference>
<accession>A0ABW0EFB3</accession>